<feature type="compositionally biased region" description="Low complexity" evidence="1">
    <location>
        <begin position="280"/>
        <end position="296"/>
    </location>
</feature>
<evidence type="ECO:0000313" key="3">
    <source>
        <dbReference type="Proteomes" id="UP000783213"/>
    </source>
</evidence>
<feature type="region of interest" description="Disordered" evidence="1">
    <location>
        <begin position="632"/>
        <end position="703"/>
    </location>
</feature>
<dbReference type="EMBL" id="RCSX01000001">
    <property type="protein sequence ID" value="KAF7940527.1"/>
    <property type="molecule type" value="Genomic_DNA"/>
</dbReference>
<dbReference type="RefSeq" id="XP_038815949.1">
    <property type="nucleotide sequence ID" value="XM_038948272.1"/>
</dbReference>
<feature type="region of interest" description="Disordered" evidence="1">
    <location>
        <begin position="373"/>
        <end position="423"/>
    </location>
</feature>
<name>A0ABQ7J3C0_9HELO</name>
<sequence length="703" mass="76514">MYSPNSPSNQFHLNNCLFKFTNIPSDFSRPLPPPLSPPRPPPPLSYLAGHNLPVSVPELSEDTVLRASLDGNLDDIHYPAHLIPDPRSSTEIPQISHHIISSPSPTSLSHQPRITMAPPQLSRSATSPDLSAPSTISPIPELQEYAPNRDGAISRTDRYSRVLSAMPPHPLTAPPPIPTIPSSSSSTMFHSSRPSGLRHVTFAHETDTLSLTSSHPSQTSSPILPSNPTSPPRKHRFNLTLAHQKMQKAFSTLRTHTHSISPKPSLLLRKKSSHSTLFTSDSGSGSGSSPLSASDVSADEPTRPKTAPSSSSSFGFGNFPAMPGAFSKDKRDARGGKEMQIGAPTGMVKKTPEEIQQMLREMGVKSEDLPFVAGSSTSTIHAPSHSAGDDGNDTNNTAFQSQTQSTIQEPLALPPNSPRPETPRVLSAVQRGKLPALSAFPHSFTRPTRSSSLSSPHCGPSVPFPVRDLTTKPVGWFSTAPMDDIRATLAPTRKEDFLKPDEMDGFLAQLVEDFGVIVKVRKWRSDKLDEEIERLRECAVEGEEEVEDDDDDDDDEGDDDIEDGEAEEEEEEEPYIWGANGEPHPDFVDGGWGQEEISSAGVGARWFVFDDMENVLGGPKCPITHAVDGFEDAEQEREQDGGDGEVAGEEREMVDEEMGRGEMSTTLLSPIEEGFGEEEGEEGFDEDARQLSQEEILKREGLL</sequence>
<feature type="compositionally biased region" description="Polar residues" evidence="1">
    <location>
        <begin position="393"/>
        <end position="408"/>
    </location>
</feature>
<reference evidence="2 3" key="1">
    <citation type="journal article" date="2020" name="Genome Biol. Evol.">
        <title>Comparative genomics of Sclerotiniaceae.</title>
        <authorList>
            <person name="Valero Jimenez C.A."/>
            <person name="Steentjes M."/>
            <person name="Scholten O.E."/>
            <person name="Van Kan J.A.L."/>
        </authorList>
    </citation>
    <scope>NUCLEOTIDE SEQUENCE [LARGE SCALE GENOMIC DNA]</scope>
    <source>
        <strain evidence="2 3">B1</strain>
    </source>
</reference>
<feature type="region of interest" description="Disordered" evidence="1">
    <location>
        <begin position="248"/>
        <end position="350"/>
    </location>
</feature>
<protein>
    <submittedName>
        <fullName evidence="2">Uncharacterized protein</fullName>
    </submittedName>
</protein>
<evidence type="ECO:0000256" key="1">
    <source>
        <dbReference type="SAM" id="MobiDB-lite"/>
    </source>
</evidence>
<proteinExistence type="predicted"/>
<feature type="compositionally biased region" description="Acidic residues" evidence="1">
    <location>
        <begin position="540"/>
        <end position="574"/>
    </location>
</feature>
<dbReference type="Proteomes" id="UP000783213">
    <property type="component" value="Unassembled WGS sequence"/>
</dbReference>
<feature type="region of interest" description="Disordered" evidence="1">
    <location>
        <begin position="440"/>
        <end position="466"/>
    </location>
</feature>
<gene>
    <name evidence="2" type="ORF">EAE98_000654</name>
</gene>
<accession>A0ABQ7J3C0</accession>
<feature type="compositionally biased region" description="Acidic residues" evidence="1">
    <location>
        <begin position="674"/>
        <end position="685"/>
    </location>
</feature>
<comment type="caution">
    <text evidence="2">The sequence shown here is derived from an EMBL/GenBank/DDBJ whole genome shotgun (WGS) entry which is preliminary data.</text>
</comment>
<feature type="region of interest" description="Disordered" evidence="1">
    <location>
        <begin position="118"/>
        <end position="137"/>
    </location>
</feature>
<dbReference type="GeneID" id="62227429"/>
<keyword evidence="3" id="KW-1185">Reference proteome</keyword>
<feature type="region of interest" description="Disordered" evidence="1">
    <location>
        <begin position="208"/>
        <end position="235"/>
    </location>
</feature>
<evidence type="ECO:0000313" key="2">
    <source>
        <dbReference type="EMBL" id="KAF7940527.1"/>
    </source>
</evidence>
<organism evidence="2 3">
    <name type="scientific">Botrytis deweyae</name>
    <dbReference type="NCBI Taxonomy" id="2478750"/>
    <lineage>
        <taxon>Eukaryota</taxon>
        <taxon>Fungi</taxon>
        <taxon>Dikarya</taxon>
        <taxon>Ascomycota</taxon>
        <taxon>Pezizomycotina</taxon>
        <taxon>Leotiomycetes</taxon>
        <taxon>Helotiales</taxon>
        <taxon>Sclerotiniaceae</taxon>
        <taxon>Botrytis</taxon>
    </lineage>
</organism>
<feature type="compositionally biased region" description="Low complexity" evidence="1">
    <location>
        <begin position="208"/>
        <end position="222"/>
    </location>
</feature>
<feature type="region of interest" description="Disordered" evidence="1">
    <location>
        <begin position="538"/>
        <end position="584"/>
    </location>
</feature>
<feature type="compositionally biased region" description="Low complexity" evidence="1">
    <location>
        <begin position="443"/>
        <end position="455"/>
    </location>
</feature>
<feature type="compositionally biased region" description="Polar residues" evidence="1">
    <location>
        <begin position="249"/>
        <end position="262"/>
    </location>
</feature>
<feature type="compositionally biased region" description="Acidic residues" evidence="1">
    <location>
        <begin position="632"/>
        <end position="656"/>
    </location>
</feature>
<feature type="compositionally biased region" description="Polar residues" evidence="1">
    <location>
        <begin position="121"/>
        <end position="137"/>
    </location>
</feature>
<feature type="compositionally biased region" description="Basic and acidic residues" evidence="1">
    <location>
        <begin position="327"/>
        <end position="337"/>
    </location>
</feature>